<keyword evidence="3" id="KW-1185">Reference proteome</keyword>
<reference evidence="2" key="1">
    <citation type="submission" date="2023-06" db="EMBL/GenBank/DDBJ databases">
        <title>Survivors Of The Sea: Transcriptome response of Skeletonema marinoi to long-term dormancy.</title>
        <authorList>
            <person name="Pinder M.I.M."/>
            <person name="Kourtchenko O."/>
            <person name="Robertson E.K."/>
            <person name="Larsson T."/>
            <person name="Maumus F."/>
            <person name="Osuna-Cruz C.M."/>
            <person name="Vancaester E."/>
            <person name="Stenow R."/>
            <person name="Vandepoele K."/>
            <person name="Ploug H."/>
            <person name="Bruchert V."/>
            <person name="Godhe A."/>
            <person name="Topel M."/>
        </authorList>
    </citation>
    <scope>NUCLEOTIDE SEQUENCE</scope>
    <source>
        <strain evidence="2">R05AC</strain>
    </source>
</reference>
<sequence>MYYNANVFVTTLSLMIFVTAQQNINALMLLSDVPTPSFIIDMQALRRIAEPPLNDNGDIPSIRCPKNNLLLQPISNTKRNNRVMDCQFPTVEGQQAIGYLHTTVTRGRDDAIPDEDEPISTFLAEVDLDPTLCRNDAHLVLGLNNHHVGSYYWARSAGAGSSMEAPGVGYGSSKSNSKGVLRWLDEGGPTACNSNDGKRSEWVNFLRRHDTVQLLPNDGQDTLLEFYKRQSLSRIDEDRKGEENTSTRIFGISNEGRPMGSEPAVVCEWRCILEEGI</sequence>
<evidence type="ECO:0000313" key="3">
    <source>
        <dbReference type="Proteomes" id="UP001224775"/>
    </source>
</evidence>
<dbReference type="EMBL" id="JATAAI010000027">
    <property type="protein sequence ID" value="KAK1737026.1"/>
    <property type="molecule type" value="Genomic_DNA"/>
</dbReference>
<comment type="caution">
    <text evidence="2">The sequence shown here is derived from an EMBL/GenBank/DDBJ whole genome shotgun (WGS) entry which is preliminary data.</text>
</comment>
<feature type="signal peptide" evidence="1">
    <location>
        <begin position="1"/>
        <end position="20"/>
    </location>
</feature>
<name>A0AAD8Y166_9STRA</name>
<evidence type="ECO:0000256" key="1">
    <source>
        <dbReference type="SAM" id="SignalP"/>
    </source>
</evidence>
<accession>A0AAD8Y166</accession>
<organism evidence="2 3">
    <name type="scientific">Skeletonema marinoi</name>
    <dbReference type="NCBI Taxonomy" id="267567"/>
    <lineage>
        <taxon>Eukaryota</taxon>
        <taxon>Sar</taxon>
        <taxon>Stramenopiles</taxon>
        <taxon>Ochrophyta</taxon>
        <taxon>Bacillariophyta</taxon>
        <taxon>Coscinodiscophyceae</taxon>
        <taxon>Thalassiosirophycidae</taxon>
        <taxon>Thalassiosirales</taxon>
        <taxon>Skeletonemataceae</taxon>
        <taxon>Skeletonema</taxon>
        <taxon>Skeletonema marinoi-dohrnii complex</taxon>
    </lineage>
</organism>
<dbReference type="Proteomes" id="UP001224775">
    <property type="component" value="Unassembled WGS sequence"/>
</dbReference>
<proteinExistence type="predicted"/>
<protein>
    <submittedName>
        <fullName evidence="2">Uncharacterized protein</fullName>
    </submittedName>
</protein>
<keyword evidence="1" id="KW-0732">Signal</keyword>
<gene>
    <name evidence="2" type="ORF">QTG54_012471</name>
</gene>
<feature type="chain" id="PRO_5041920541" evidence="1">
    <location>
        <begin position="21"/>
        <end position="277"/>
    </location>
</feature>
<evidence type="ECO:0000313" key="2">
    <source>
        <dbReference type="EMBL" id="KAK1737026.1"/>
    </source>
</evidence>
<dbReference type="AlphaFoldDB" id="A0AAD8Y166"/>